<evidence type="ECO:0000259" key="3">
    <source>
        <dbReference type="SMART" id="SM00244"/>
    </source>
</evidence>
<organism evidence="4 5">
    <name type="scientific">Luteimonas salinilitoris</name>
    <dbReference type="NCBI Taxonomy" id="3237697"/>
    <lineage>
        <taxon>Bacteria</taxon>
        <taxon>Pseudomonadati</taxon>
        <taxon>Pseudomonadota</taxon>
        <taxon>Gammaproteobacteria</taxon>
        <taxon>Lysobacterales</taxon>
        <taxon>Lysobacteraceae</taxon>
        <taxon>Luteimonas</taxon>
    </lineage>
</organism>
<comment type="caution">
    <text evidence="4">The sequence shown here is derived from an EMBL/GenBank/DDBJ whole genome shotgun (WGS) entry which is preliminary data.</text>
</comment>
<evidence type="ECO:0000256" key="2">
    <source>
        <dbReference type="ARBA" id="ARBA00008164"/>
    </source>
</evidence>
<name>A0ABV4HQ58_9GAMM</name>
<dbReference type="Pfam" id="PF01145">
    <property type="entry name" value="Band_7"/>
    <property type="match status" value="1"/>
</dbReference>
<dbReference type="PRINTS" id="PR00721">
    <property type="entry name" value="STOMATIN"/>
</dbReference>
<evidence type="ECO:0000313" key="4">
    <source>
        <dbReference type="EMBL" id="MEZ0473852.1"/>
    </source>
</evidence>
<comment type="similarity">
    <text evidence="2">Belongs to the band 7/mec-2 family.</text>
</comment>
<dbReference type="SUPFAM" id="SSF117892">
    <property type="entry name" value="Band 7/SPFH domain"/>
    <property type="match status" value="1"/>
</dbReference>
<dbReference type="SMART" id="SM00244">
    <property type="entry name" value="PHB"/>
    <property type="match status" value="1"/>
</dbReference>
<dbReference type="InterPro" id="IPR001972">
    <property type="entry name" value="Stomatin_HflK_fam"/>
</dbReference>
<evidence type="ECO:0000313" key="5">
    <source>
        <dbReference type="Proteomes" id="UP001566331"/>
    </source>
</evidence>
<dbReference type="RefSeq" id="WP_370562568.1">
    <property type="nucleotide sequence ID" value="NZ_JBFWIB010000002.1"/>
</dbReference>
<dbReference type="Proteomes" id="UP001566331">
    <property type="component" value="Unassembled WGS sequence"/>
</dbReference>
<dbReference type="InterPro" id="IPR043202">
    <property type="entry name" value="Band-7_stomatin-like"/>
</dbReference>
<gene>
    <name evidence="4" type="ORF">AB6713_04365</name>
</gene>
<protein>
    <submittedName>
        <fullName evidence="4">Slipin family protein</fullName>
    </submittedName>
</protein>
<dbReference type="PANTHER" id="PTHR10264:SF19">
    <property type="entry name" value="AT06885P-RELATED"/>
    <property type="match status" value="1"/>
</dbReference>
<dbReference type="CDD" id="cd08826">
    <property type="entry name" value="SPFH_eoslipins_u1"/>
    <property type="match status" value="1"/>
</dbReference>
<keyword evidence="5" id="KW-1185">Reference proteome</keyword>
<accession>A0ABV4HQ58</accession>
<dbReference type="Gene3D" id="6.10.250.2090">
    <property type="match status" value="1"/>
</dbReference>
<dbReference type="Gene3D" id="3.30.479.30">
    <property type="entry name" value="Band 7 domain"/>
    <property type="match status" value="1"/>
</dbReference>
<feature type="domain" description="Band 7" evidence="3">
    <location>
        <begin position="19"/>
        <end position="176"/>
    </location>
</feature>
<dbReference type="EMBL" id="JBFWIC010000004">
    <property type="protein sequence ID" value="MEZ0473852.1"/>
    <property type="molecule type" value="Genomic_DNA"/>
</dbReference>
<proteinExistence type="inferred from homology"/>
<dbReference type="PANTHER" id="PTHR10264">
    <property type="entry name" value="BAND 7 PROTEIN-RELATED"/>
    <property type="match status" value="1"/>
</dbReference>
<evidence type="ECO:0000256" key="1">
    <source>
        <dbReference type="ARBA" id="ARBA00004167"/>
    </source>
</evidence>
<reference evidence="4 5" key="1">
    <citation type="submission" date="2024-07" db="EMBL/GenBank/DDBJ databases">
        <title>Luteimonas salilacus sp. nov., isolated from the shore soil of Salt Lake in Tibet of China.</title>
        <authorList>
            <person name="Zhang X."/>
            <person name="Li A."/>
        </authorList>
    </citation>
    <scope>NUCLEOTIDE SEQUENCE [LARGE SCALE GENOMIC DNA]</scope>
    <source>
        <strain evidence="4 5">B3-2-R+30</strain>
    </source>
</reference>
<comment type="subcellular location">
    <subcellularLocation>
        <location evidence="1">Membrane</location>
        <topology evidence="1">Single-pass membrane protein</topology>
    </subcellularLocation>
</comment>
<sequence>MNLIALFPVVLIVIVLLFSAIKILREYERGVVFQLGRFWKVKGPGLIILIPVVQTMERIDLRTIVMDVPSQDLITRDNVSVKVNAVVYFRVVDPQKAIINVEHFYDAISQLAQTTLRSVLGQHELDELLSERDKLNNDIQTILDQQTDAWGVKVANVEIKHVDINETMVRAMARQAEAERQRRAKVIHAEGEQQAAQKLVEAAKLLGADPRAIQLRYLSTLTEIAGDKNSTIVFPLPIDFIESLIKRGDAS</sequence>
<dbReference type="InterPro" id="IPR001107">
    <property type="entry name" value="Band_7"/>
</dbReference>
<dbReference type="InterPro" id="IPR036013">
    <property type="entry name" value="Band_7/SPFH_dom_sf"/>
</dbReference>